<dbReference type="Gene3D" id="1.20.1250.20">
    <property type="entry name" value="MFS general substrate transporter like domains"/>
    <property type="match status" value="1"/>
</dbReference>
<dbReference type="EMBL" id="CADCTC010000058">
    <property type="protein sequence ID" value="CAA9228764.1"/>
    <property type="molecule type" value="Genomic_DNA"/>
</dbReference>
<sequence>MSTTTATAIPTTPVDATALSAPPKAGRKEWIGLAVIALPCLLYSMDLTVLHLAIPQLSAQLKPNAAQLLWIIDIYGFLVAGTLLTMGTLGDRIGRRKLLMIGAAAFGVTSIIAAFSTSAEMLIATRALLGLAGATLAPSTMSLIRNMFQDPKQFTTAIGIWISAYSAGGAIGPLVGGVLLEYFWWGSVFLISVPVMVLLLIVAPFLLPEYRDPAAGRPDVLSALLSLLAVLSAIFGLKLIAQDGLSLVPLVSVALALVVGAVFVRRQLTLADPLIDLRLFRVPGFGPALAMYGLGVLVLFGGFLFVPQYLQLVVRLSPFDAGLWSLPWALAFVAGSLIVPRLTGRFGTAQLMSGGLAIGALGFAAITQVGPESGTAGLVLLSVGSVAFSLGMSPLFTLANDLIIGSAPPERAGAASGLSETCAELNGALGIALFGSLGIAVYRSAMPASLPGVPAESLEAARGTLGGAVALAEQLPPLVSAPLLEAARAAFTQGMQLGATISAVGAIGLAVFAAITLRHARTGGQSAHDAPPPSHPDHPTPAAEREVVPAT</sequence>
<dbReference type="GO" id="GO:0005886">
    <property type="term" value="C:plasma membrane"/>
    <property type="evidence" value="ECO:0007669"/>
    <property type="project" value="UniProtKB-SubCell"/>
</dbReference>
<dbReference type="Pfam" id="PF07690">
    <property type="entry name" value="MFS_1"/>
    <property type="match status" value="1"/>
</dbReference>
<feature type="transmembrane region" description="Helical" evidence="8">
    <location>
        <begin position="123"/>
        <end position="144"/>
    </location>
</feature>
<evidence type="ECO:0000256" key="1">
    <source>
        <dbReference type="ARBA" id="ARBA00004651"/>
    </source>
</evidence>
<keyword evidence="2" id="KW-0813">Transport</keyword>
<keyword evidence="3" id="KW-1003">Cell membrane</keyword>
<gene>
    <name evidence="10" type="ORF">AVDCRST_MAG77-880</name>
</gene>
<dbReference type="PANTHER" id="PTHR42718:SF47">
    <property type="entry name" value="METHYL VIOLOGEN RESISTANCE PROTEIN SMVA"/>
    <property type="match status" value="1"/>
</dbReference>
<name>A0A6J4HNL9_9CHLR</name>
<evidence type="ECO:0000256" key="3">
    <source>
        <dbReference type="ARBA" id="ARBA00022475"/>
    </source>
</evidence>
<proteinExistence type="predicted"/>
<feature type="transmembrane region" description="Helical" evidence="8">
    <location>
        <begin position="247"/>
        <end position="264"/>
    </location>
</feature>
<feature type="transmembrane region" description="Helical" evidence="8">
    <location>
        <begin position="497"/>
        <end position="517"/>
    </location>
</feature>
<feature type="transmembrane region" description="Helical" evidence="8">
    <location>
        <begin position="376"/>
        <end position="404"/>
    </location>
</feature>
<dbReference type="InterPro" id="IPR011701">
    <property type="entry name" value="MFS"/>
</dbReference>
<feature type="transmembrane region" description="Helical" evidence="8">
    <location>
        <begin position="285"/>
        <end position="309"/>
    </location>
</feature>
<dbReference type="AlphaFoldDB" id="A0A6J4HNL9"/>
<feature type="transmembrane region" description="Helical" evidence="8">
    <location>
        <begin position="98"/>
        <end position="117"/>
    </location>
</feature>
<feature type="transmembrane region" description="Helical" evidence="8">
    <location>
        <begin position="156"/>
        <end position="176"/>
    </location>
</feature>
<evidence type="ECO:0000259" key="9">
    <source>
        <dbReference type="PROSITE" id="PS50850"/>
    </source>
</evidence>
<feature type="transmembrane region" description="Helical" evidence="8">
    <location>
        <begin position="425"/>
        <end position="445"/>
    </location>
</feature>
<feature type="transmembrane region" description="Helical" evidence="8">
    <location>
        <begin position="220"/>
        <end position="241"/>
    </location>
</feature>
<dbReference type="SUPFAM" id="SSF103473">
    <property type="entry name" value="MFS general substrate transporter"/>
    <property type="match status" value="1"/>
</dbReference>
<comment type="subcellular location">
    <subcellularLocation>
        <location evidence="1">Cell membrane</location>
        <topology evidence="1">Multi-pass membrane protein</topology>
    </subcellularLocation>
</comment>
<keyword evidence="6 8" id="KW-0472">Membrane</keyword>
<reference evidence="10" key="1">
    <citation type="submission" date="2020-02" db="EMBL/GenBank/DDBJ databases">
        <authorList>
            <person name="Meier V. D."/>
        </authorList>
    </citation>
    <scope>NUCLEOTIDE SEQUENCE</scope>
    <source>
        <strain evidence="10">AVDCRST_MAG77</strain>
    </source>
</reference>
<dbReference type="InterPro" id="IPR020846">
    <property type="entry name" value="MFS_dom"/>
</dbReference>
<feature type="region of interest" description="Disordered" evidence="7">
    <location>
        <begin position="522"/>
        <end position="551"/>
    </location>
</feature>
<feature type="compositionally biased region" description="Basic and acidic residues" evidence="7">
    <location>
        <begin position="535"/>
        <end position="551"/>
    </location>
</feature>
<feature type="transmembrane region" description="Helical" evidence="8">
    <location>
        <begin position="182"/>
        <end position="208"/>
    </location>
</feature>
<evidence type="ECO:0000256" key="4">
    <source>
        <dbReference type="ARBA" id="ARBA00022692"/>
    </source>
</evidence>
<dbReference type="InterPro" id="IPR036259">
    <property type="entry name" value="MFS_trans_sf"/>
</dbReference>
<evidence type="ECO:0000256" key="2">
    <source>
        <dbReference type="ARBA" id="ARBA00022448"/>
    </source>
</evidence>
<protein>
    <submittedName>
        <fullName evidence="10">Uncharacterized MFS-type transporter</fullName>
    </submittedName>
</protein>
<evidence type="ECO:0000256" key="7">
    <source>
        <dbReference type="SAM" id="MobiDB-lite"/>
    </source>
</evidence>
<feature type="domain" description="Major facilitator superfamily (MFS) profile" evidence="9">
    <location>
        <begin position="32"/>
        <end position="463"/>
    </location>
</feature>
<accession>A0A6J4HNL9</accession>
<evidence type="ECO:0000256" key="6">
    <source>
        <dbReference type="ARBA" id="ARBA00023136"/>
    </source>
</evidence>
<feature type="transmembrane region" description="Helical" evidence="8">
    <location>
        <begin position="30"/>
        <end position="54"/>
    </location>
</feature>
<dbReference type="GO" id="GO:0022857">
    <property type="term" value="F:transmembrane transporter activity"/>
    <property type="evidence" value="ECO:0007669"/>
    <property type="project" value="InterPro"/>
</dbReference>
<dbReference type="PANTHER" id="PTHR42718">
    <property type="entry name" value="MAJOR FACILITATOR SUPERFAMILY MULTIDRUG TRANSPORTER MFSC"/>
    <property type="match status" value="1"/>
</dbReference>
<feature type="transmembrane region" description="Helical" evidence="8">
    <location>
        <begin position="66"/>
        <end position="86"/>
    </location>
</feature>
<evidence type="ECO:0000256" key="8">
    <source>
        <dbReference type="SAM" id="Phobius"/>
    </source>
</evidence>
<dbReference type="PROSITE" id="PS50850">
    <property type="entry name" value="MFS"/>
    <property type="match status" value="1"/>
</dbReference>
<feature type="transmembrane region" description="Helical" evidence="8">
    <location>
        <begin position="351"/>
        <end position="370"/>
    </location>
</feature>
<evidence type="ECO:0000313" key="10">
    <source>
        <dbReference type="EMBL" id="CAA9228764.1"/>
    </source>
</evidence>
<keyword evidence="4 8" id="KW-0812">Transmembrane</keyword>
<organism evidence="10">
    <name type="scientific">uncultured Chloroflexota bacterium</name>
    <dbReference type="NCBI Taxonomy" id="166587"/>
    <lineage>
        <taxon>Bacteria</taxon>
        <taxon>Bacillati</taxon>
        <taxon>Chloroflexota</taxon>
        <taxon>environmental samples</taxon>
    </lineage>
</organism>
<evidence type="ECO:0000256" key="5">
    <source>
        <dbReference type="ARBA" id="ARBA00022989"/>
    </source>
</evidence>
<dbReference type="CDD" id="cd17321">
    <property type="entry name" value="MFS_MMR_MDR_like"/>
    <property type="match status" value="1"/>
</dbReference>
<feature type="transmembrane region" description="Helical" evidence="8">
    <location>
        <begin position="321"/>
        <end position="339"/>
    </location>
</feature>
<keyword evidence="5 8" id="KW-1133">Transmembrane helix</keyword>